<comment type="caution">
    <text evidence="2">The sequence shown here is derived from an EMBL/GenBank/DDBJ whole genome shotgun (WGS) entry which is preliminary data.</text>
</comment>
<evidence type="ECO:0008006" key="4">
    <source>
        <dbReference type="Google" id="ProtNLM"/>
    </source>
</evidence>
<dbReference type="AlphaFoldDB" id="A0AAD6D5H7"/>
<feature type="region of interest" description="Disordered" evidence="1">
    <location>
        <begin position="1"/>
        <end position="29"/>
    </location>
</feature>
<reference evidence="2 3" key="1">
    <citation type="journal article" date="2023" name="IMA Fungus">
        <title>Comparative genomic study of the Penicillium genus elucidates a diverse pangenome and 15 lateral gene transfer events.</title>
        <authorList>
            <person name="Petersen C."/>
            <person name="Sorensen T."/>
            <person name="Nielsen M.R."/>
            <person name="Sondergaard T.E."/>
            <person name="Sorensen J.L."/>
            <person name="Fitzpatrick D.A."/>
            <person name="Frisvad J.C."/>
            <person name="Nielsen K.L."/>
        </authorList>
    </citation>
    <scope>NUCLEOTIDE SEQUENCE [LARGE SCALE GENOMIC DNA]</scope>
    <source>
        <strain evidence="2 3">IBT 35679</strain>
    </source>
</reference>
<evidence type="ECO:0000313" key="3">
    <source>
        <dbReference type="Proteomes" id="UP001220324"/>
    </source>
</evidence>
<sequence length="172" mass="19192">MFAARRCAASSRQLLRSQPPRRFGSSHAHAEPVNESFGPSFYVTVGSFASAFIIYRITKSTKESGSDSWVSGLISKYTPSQEAFEQRNAIHTAMLEKAAEDRHLLQSQGPREAYELMQPDLMNSGSRFNVSPGSQADLSKVVAHYEQRNKDIDASRIARMQGREISIHEEAI</sequence>
<dbReference type="InterPro" id="IPR034444">
    <property type="entry name" value="Nuo17.8"/>
</dbReference>
<dbReference type="PANTHER" id="PTHR42100">
    <property type="entry name" value="OXIDOREDUCTASE 178 KDA SUBUNIT, PUTATIVE (AFU_ORTHOLOGUE AFUA_8G04320)-RELATED"/>
    <property type="match status" value="1"/>
</dbReference>
<dbReference type="Proteomes" id="UP001220324">
    <property type="component" value="Unassembled WGS sequence"/>
</dbReference>
<evidence type="ECO:0000313" key="2">
    <source>
        <dbReference type="EMBL" id="KAJ5552968.1"/>
    </source>
</evidence>
<organism evidence="2 3">
    <name type="scientific">Penicillium frequentans</name>
    <dbReference type="NCBI Taxonomy" id="3151616"/>
    <lineage>
        <taxon>Eukaryota</taxon>
        <taxon>Fungi</taxon>
        <taxon>Dikarya</taxon>
        <taxon>Ascomycota</taxon>
        <taxon>Pezizomycotina</taxon>
        <taxon>Eurotiomycetes</taxon>
        <taxon>Eurotiomycetidae</taxon>
        <taxon>Eurotiales</taxon>
        <taxon>Aspergillaceae</taxon>
        <taxon>Penicillium</taxon>
    </lineage>
</organism>
<protein>
    <recommendedName>
        <fullName evidence="4">NADH-ubiquinone oxidoreductase 17.8 kDa subunit, mitochondrial</fullName>
    </recommendedName>
</protein>
<dbReference type="PANTHER" id="PTHR42100:SF1">
    <property type="entry name" value="OXIDOREDUCTASE 178 KDA SUBUNIT, PUTATIVE (AFU_ORTHOLOGUE AFUA_8G04320)-RELATED"/>
    <property type="match status" value="1"/>
</dbReference>
<name>A0AAD6D5H7_9EURO</name>
<keyword evidence="3" id="KW-1185">Reference proteome</keyword>
<proteinExistence type="predicted"/>
<dbReference type="GO" id="GO:0005739">
    <property type="term" value="C:mitochondrion"/>
    <property type="evidence" value="ECO:0007669"/>
    <property type="project" value="InterPro"/>
</dbReference>
<gene>
    <name evidence="2" type="ORF">N7494_002346</name>
</gene>
<evidence type="ECO:0000256" key="1">
    <source>
        <dbReference type="SAM" id="MobiDB-lite"/>
    </source>
</evidence>
<accession>A0AAD6D5H7</accession>
<dbReference type="EMBL" id="JAQIZZ010000002">
    <property type="protein sequence ID" value="KAJ5552968.1"/>
    <property type="molecule type" value="Genomic_DNA"/>
</dbReference>